<dbReference type="Gene3D" id="3.40.50.150">
    <property type="entry name" value="Vaccinia Virus protein VP39"/>
    <property type="match status" value="1"/>
</dbReference>
<comment type="caution">
    <text evidence="3">The sequence shown here is derived from an EMBL/GenBank/DDBJ whole genome shotgun (WGS) entry which is preliminary data.</text>
</comment>
<dbReference type="SUPFAM" id="SSF53335">
    <property type="entry name" value="S-adenosyl-L-methionine-dependent methyltransferases"/>
    <property type="match status" value="1"/>
</dbReference>
<protein>
    <submittedName>
        <fullName evidence="3">Release factor glutamine methyltransferase</fullName>
    </submittedName>
</protein>
<keyword evidence="4" id="KW-1185">Reference proteome</keyword>
<dbReference type="Pfam" id="PF06325">
    <property type="entry name" value="PrmA"/>
    <property type="match status" value="1"/>
</dbReference>
<reference evidence="3" key="2">
    <citation type="submission" date="2021-08" db="EMBL/GenBank/DDBJ databases">
        <authorList>
            <person name="Tani A."/>
            <person name="Ola A."/>
            <person name="Ogura Y."/>
            <person name="Katsura K."/>
            <person name="Hayashi T."/>
        </authorList>
    </citation>
    <scope>NUCLEOTIDE SEQUENCE</scope>
    <source>
        <strain evidence="3">LMG 23639</strain>
    </source>
</reference>
<dbReference type="PANTHER" id="PTHR43648">
    <property type="entry name" value="ELECTRON TRANSFER FLAVOPROTEIN BETA SUBUNIT LYSINE METHYLTRANSFERASE"/>
    <property type="match status" value="1"/>
</dbReference>
<accession>A0ABQ4SZU8</accession>
<keyword evidence="2" id="KW-0808">Transferase</keyword>
<dbReference type="GO" id="GO:0008168">
    <property type="term" value="F:methyltransferase activity"/>
    <property type="evidence" value="ECO:0007669"/>
    <property type="project" value="UniProtKB-KW"/>
</dbReference>
<dbReference type="PANTHER" id="PTHR43648:SF1">
    <property type="entry name" value="ELECTRON TRANSFER FLAVOPROTEIN BETA SUBUNIT LYSINE METHYLTRANSFERASE"/>
    <property type="match status" value="1"/>
</dbReference>
<dbReference type="GO" id="GO:0032259">
    <property type="term" value="P:methylation"/>
    <property type="evidence" value="ECO:0007669"/>
    <property type="project" value="UniProtKB-KW"/>
</dbReference>
<evidence type="ECO:0000256" key="2">
    <source>
        <dbReference type="ARBA" id="ARBA00022679"/>
    </source>
</evidence>
<evidence type="ECO:0000313" key="4">
    <source>
        <dbReference type="Proteomes" id="UP001055102"/>
    </source>
</evidence>
<gene>
    <name evidence="3" type="primary">prmC_2</name>
    <name evidence="3" type="ORF">AOPFMNJM_2787</name>
</gene>
<name>A0ABQ4SZU8_9HYPH</name>
<dbReference type="EMBL" id="BPQR01000045">
    <property type="protein sequence ID" value="GJE07458.1"/>
    <property type="molecule type" value="Genomic_DNA"/>
</dbReference>
<dbReference type="InterPro" id="IPR050078">
    <property type="entry name" value="Ribosomal_L11_MeTrfase_PrmA"/>
</dbReference>
<reference evidence="3" key="1">
    <citation type="journal article" date="2021" name="Front. Microbiol.">
        <title>Comprehensive Comparative Genomics and Phenotyping of Methylobacterium Species.</title>
        <authorList>
            <person name="Alessa O."/>
            <person name="Ogura Y."/>
            <person name="Fujitani Y."/>
            <person name="Takami H."/>
            <person name="Hayashi T."/>
            <person name="Sahin N."/>
            <person name="Tani A."/>
        </authorList>
    </citation>
    <scope>NUCLEOTIDE SEQUENCE</scope>
    <source>
        <strain evidence="3">LMG 23639</strain>
    </source>
</reference>
<proteinExistence type="predicted"/>
<evidence type="ECO:0000256" key="1">
    <source>
        <dbReference type="ARBA" id="ARBA00022603"/>
    </source>
</evidence>
<dbReference type="Proteomes" id="UP001055102">
    <property type="component" value="Unassembled WGS sequence"/>
</dbReference>
<sequence>MIADPDAFIRAETRLLPVPHAPEIRLHLAHEATELWQRTEEALEEIGLPPPFWAFAWAGGQALARYLLDRPETVAGRTVLDFASGSGLVAIAAARAGAARVLASDLDPFAIRAIAINAAANGVAERIEAVQADLIDRPVAAEVILAADIFYERDIAARVGNWLARLHAGGATVLVGDPGRTYLPRDRLEPLATYEVPVTRALEDAEIKRSSVWRFRD</sequence>
<organism evidence="3 4">
    <name type="scientific">Methylobacterium jeotgali</name>
    <dbReference type="NCBI Taxonomy" id="381630"/>
    <lineage>
        <taxon>Bacteria</taxon>
        <taxon>Pseudomonadati</taxon>
        <taxon>Pseudomonadota</taxon>
        <taxon>Alphaproteobacteria</taxon>
        <taxon>Hyphomicrobiales</taxon>
        <taxon>Methylobacteriaceae</taxon>
        <taxon>Methylobacterium</taxon>
    </lineage>
</organism>
<evidence type="ECO:0000313" key="3">
    <source>
        <dbReference type="EMBL" id="GJE07458.1"/>
    </source>
</evidence>
<dbReference type="InterPro" id="IPR029063">
    <property type="entry name" value="SAM-dependent_MTases_sf"/>
</dbReference>
<keyword evidence="1 3" id="KW-0489">Methyltransferase</keyword>